<organism evidence="6 7">
    <name type="scientific">Burkholderia pseudomallei (strain K96243)</name>
    <dbReference type="NCBI Taxonomy" id="272560"/>
    <lineage>
        <taxon>Bacteria</taxon>
        <taxon>Pseudomonadati</taxon>
        <taxon>Pseudomonadota</taxon>
        <taxon>Betaproteobacteria</taxon>
        <taxon>Burkholderiales</taxon>
        <taxon>Burkholderiaceae</taxon>
        <taxon>Burkholderia</taxon>
        <taxon>pseudomallei group</taxon>
    </lineage>
</organism>
<dbReference type="GO" id="GO:0005829">
    <property type="term" value="C:cytosol"/>
    <property type="evidence" value="ECO:0007669"/>
    <property type="project" value="TreeGrafter"/>
</dbReference>
<dbReference type="GO" id="GO:0043041">
    <property type="term" value="P:amino acid activation for nonribosomal peptide biosynthetic process"/>
    <property type="evidence" value="ECO:0007669"/>
    <property type="project" value="TreeGrafter"/>
</dbReference>
<gene>
    <name evidence="6" type="ordered locus">BPSL1777</name>
</gene>
<name>Q63U39_BURPS</name>
<dbReference type="GO" id="GO:0031177">
    <property type="term" value="F:phosphopantetheine binding"/>
    <property type="evidence" value="ECO:0007669"/>
    <property type="project" value="TreeGrafter"/>
</dbReference>
<dbReference type="Gene3D" id="1.10.1200.10">
    <property type="entry name" value="ACP-like"/>
    <property type="match status" value="2"/>
</dbReference>
<dbReference type="EMBL" id="BX571965">
    <property type="protein sequence ID" value="CAH35776.1"/>
    <property type="molecule type" value="Genomic_DNA"/>
</dbReference>
<dbReference type="InterPro" id="IPR025110">
    <property type="entry name" value="AMP-bd_C"/>
</dbReference>
<dbReference type="PROSITE" id="PS00012">
    <property type="entry name" value="PHOSPHOPANTETHEINE"/>
    <property type="match status" value="1"/>
</dbReference>
<evidence type="ECO:0000313" key="7">
    <source>
        <dbReference type="Proteomes" id="UP000000605"/>
    </source>
</evidence>
<keyword evidence="3" id="KW-0597">Phosphoprotein</keyword>
<dbReference type="SUPFAM" id="SSF56801">
    <property type="entry name" value="Acetyl-CoA synthetase-like"/>
    <property type="match status" value="1"/>
</dbReference>
<keyword evidence="2" id="KW-0596">Phosphopantetheine</keyword>
<proteinExistence type="predicted"/>
<dbReference type="InterPro" id="IPR000873">
    <property type="entry name" value="AMP-dep_synth/lig_dom"/>
</dbReference>
<feature type="region of interest" description="Disordered" evidence="4">
    <location>
        <begin position="1331"/>
        <end position="1364"/>
    </location>
</feature>
<evidence type="ECO:0000256" key="1">
    <source>
        <dbReference type="ARBA" id="ARBA00001957"/>
    </source>
</evidence>
<comment type="cofactor">
    <cofactor evidence="1">
        <name>pantetheine 4'-phosphate</name>
        <dbReference type="ChEBI" id="CHEBI:47942"/>
    </cofactor>
</comment>
<dbReference type="Gene3D" id="3.30.559.30">
    <property type="entry name" value="Nonribosomal peptide synthetase, condensation domain"/>
    <property type="match status" value="2"/>
</dbReference>
<dbReference type="Pfam" id="PF00501">
    <property type="entry name" value="AMP-binding"/>
    <property type="match status" value="1"/>
</dbReference>
<dbReference type="PATRIC" id="fig|272560.6.peg.1996"/>
<dbReference type="FunFam" id="1.10.1200.10:FF:000016">
    <property type="entry name" value="Non-ribosomal peptide synthase"/>
    <property type="match status" value="1"/>
</dbReference>
<reference evidence="6 7" key="1">
    <citation type="journal article" date="2004" name="Proc. Natl. Acad. Sci. U.S.A.">
        <title>Genomic plasticity of the causative agent of melioidosis, Burkholderia pseudomallei.</title>
        <authorList>
            <person name="Holden M.T.G."/>
            <person name="Titball R.W."/>
            <person name="Peacock S.J."/>
            <person name="Cerdeno-Tarraga A.M."/>
            <person name="Atkins T."/>
            <person name="Crossman L.C."/>
            <person name="Pitt T."/>
            <person name="Churcher C."/>
            <person name="Mungall K."/>
            <person name="Bentley S.D."/>
            <person name="Sebaihia M."/>
            <person name="Thomson N.R."/>
            <person name="Bason N."/>
            <person name="Beacham I.R."/>
            <person name="Brooks K."/>
            <person name="Brown K.A."/>
            <person name="Brown N.F."/>
            <person name="Challis G.L."/>
            <person name="Cherevach I."/>
            <person name="Chillingworth T."/>
            <person name="Cronin A."/>
            <person name="Crosset B."/>
            <person name="Davis P."/>
            <person name="DeShazer D."/>
            <person name="Feltwell T."/>
            <person name="Fraser A."/>
            <person name="Hance Z."/>
            <person name="Hauser H."/>
            <person name="Holroyd S."/>
            <person name="Jagels K."/>
            <person name="Keith K.E."/>
            <person name="Maddison M."/>
            <person name="Moule S."/>
            <person name="Price C."/>
            <person name="Quail M.A."/>
            <person name="Rabbinowitsch E."/>
            <person name="Rutherford K."/>
            <person name="Sanders M."/>
            <person name="Simmonds M."/>
            <person name="Songsivilai S."/>
            <person name="Stevens K."/>
            <person name="Tumapa S."/>
            <person name="Vesaratchavest M."/>
            <person name="Whitehead S."/>
            <person name="Yeats C."/>
            <person name="Barrell B.G."/>
            <person name="Oyston P.C.F."/>
            <person name="Parkhill J."/>
        </authorList>
    </citation>
    <scope>NUCLEOTIDE SEQUENCE [LARGE SCALE GENOMIC DNA]</scope>
    <source>
        <strain evidence="6 7">K96243</strain>
    </source>
</reference>
<feature type="region of interest" description="Disordered" evidence="4">
    <location>
        <begin position="510"/>
        <end position="531"/>
    </location>
</feature>
<dbReference type="NCBIfam" id="TIGR01733">
    <property type="entry name" value="AA-adenyl-dom"/>
    <property type="match status" value="1"/>
</dbReference>
<dbReference type="GO" id="GO:0072330">
    <property type="term" value="P:monocarboxylic acid biosynthetic process"/>
    <property type="evidence" value="ECO:0007669"/>
    <property type="project" value="UniProtKB-ARBA"/>
</dbReference>
<dbReference type="Pfam" id="PF00550">
    <property type="entry name" value="PP-binding"/>
    <property type="match status" value="2"/>
</dbReference>
<dbReference type="GO" id="GO:0009366">
    <property type="term" value="C:enterobactin synthetase complex"/>
    <property type="evidence" value="ECO:0007669"/>
    <property type="project" value="TreeGrafter"/>
</dbReference>
<dbReference type="InterPro" id="IPR020845">
    <property type="entry name" value="AMP-binding_CS"/>
</dbReference>
<dbReference type="CDD" id="cd19531">
    <property type="entry name" value="LCL_NRPS-like"/>
    <property type="match status" value="1"/>
</dbReference>
<dbReference type="InterPro" id="IPR001242">
    <property type="entry name" value="Condensation_dom"/>
</dbReference>
<evidence type="ECO:0000313" key="6">
    <source>
        <dbReference type="EMBL" id="CAH35776.1"/>
    </source>
</evidence>
<dbReference type="Gene3D" id="3.40.50.980">
    <property type="match status" value="2"/>
</dbReference>
<dbReference type="InterPro" id="IPR036736">
    <property type="entry name" value="ACP-like_sf"/>
</dbReference>
<dbReference type="SUPFAM" id="SSF47336">
    <property type="entry name" value="ACP-like"/>
    <property type="match status" value="2"/>
</dbReference>
<dbReference type="FunFam" id="3.40.50.980:FF:000001">
    <property type="entry name" value="Non-ribosomal peptide synthetase"/>
    <property type="match status" value="1"/>
</dbReference>
<dbReference type="GO" id="GO:0009239">
    <property type="term" value="P:enterobactin biosynthetic process"/>
    <property type="evidence" value="ECO:0007669"/>
    <property type="project" value="TreeGrafter"/>
</dbReference>
<dbReference type="SUPFAM" id="SSF52777">
    <property type="entry name" value="CoA-dependent acyltransferases"/>
    <property type="match status" value="4"/>
</dbReference>
<dbReference type="InterPro" id="IPR009081">
    <property type="entry name" value="PP-bd_ACP"/>
</dbReference>
<dbReference type="PROSITE" id="PS00455">
    <property type="entry name" value="AMP_BINDING"/>
    <property type="match status" value="1"/>
</dbReference>
<feature type="domain" description="Carrier" evidence="5">
    <location>
        <begin position="1065"/>
        <end position="1140"/>
    </location>
</feature>
<dbReference type="InterPro" id="IPR006162">
    <property type="entry name" value="Ppantetheine_attach_site"/>
</dbReference>
<dbReference type="InterPro" id="IPR045851">
    <property type="entry name" value="AMP-bd_C_sf"/>
</dbReference>
<dbReference type="FunFam" id="3.30.559.10:FF:000012">
    <property type="entry name" value="Non-ribosomal peptide synthetase"/>
    <property type="match status" value="1"/>
</dbReference>
<dbReference type="Gene3D" id="3.30.559.10">
    <property type="entry name" value="Chloramphenicol acetyltransferase-like domain"/>
    <property type="match status" value="2"/>
</dbReference>
<dbReference type="PROSITE" id="PS50075">
    <property type="entry name" value="CARRIER"/>
    <property type="match status" value="1"/>
</dbReference>
<dbReference type="eggNOG" id="COG1020">
    <property type="taxonomic scope" value="Bacteria"/>
</dbReference>
<dbReference type="InterPro" id="IPR023213">
    <property type="entry name" value="CAT-like_dom_sf"/>
</dbReference>
<evidence type="ECO:0000259" key="5">
    <source>
        <dbReference type="PROSITE" id="PS50075"/>
    </source>
</evidence>
<evidence type="ECO:0000256" key="3">
    <source>
        <dbReference type="ARBA" id="ARBA00022553"/>
    </source>
</evidence>
<dbReference type="Pfam" id="PF13193">
    <property type="entry name" value="AMP-binding_C"/>
    <property type="match status" value="1"/>
</dbReference>
<evidence type="ECO:0000256" key="2">
    <source>
        <dbReference type="ARBA" id="ARBA00022450"/>
    </source>
</evidence>
<dbReference type="Gene3D" id="2.30.38.10">
    <property type="entry name" value="Luciferase, Domain 3"/>
    <property type="match status" value="1"/>
</dbReference>
<dbReference type="PANTHER" id="PTHR45527:SF1">
    <property type="entry name" value="FATTY ACID SYNTHASE"/>
    <property type="match status" value="1"/>
</dbReference>
<keyword evidence="7" id="KW-1185">Reference proteome</keyword>
<accession>Q63U39</accession>
<feature type="compositionally biased region" description="Basic and acidic residues" evidence="4">
    <location>
        <begin position="1335"/>
        <end position="1344"/>
    </location>
</feature>
<dbReference type="Proteomes" id="UP000000605">
    <property type="component" value="Chromosome 1"/>
</dbReference>
<dbReference type="GO" id="GO:0047527">
    <property type="term" value="F:2,3-dihydroxybenzoate-serine ligase activity"/>
    <property type="evidence" value="ECO:0007669"/>
    <property type="project" value="TreeGrafter"/>
</dbReference>
<sequence>MRSTHEGARMTPPDLLSLAARFARLPDTQRKQFLAKLGDAGIDFRMLPIPPREDRAASVPASFAQTRLWLHARLLGESAAYHITERLRLDGGLDANALRLSCDALIARHEALRTTFAEGAAGVLQTVHAPMRCPWRFTDLADASAGSREQRAAAIAERDEAEPFDLAHGPLVRAHLIRLDAATHWFVLTTHHIVSDGWSADVMLAELSSFYRSYATGDAVSLAPLPVQYADYALWQRRWLDAGEGERQLAYWRATLDASRDALLLPGAATRPAQRGASGARHAFDISAELARRMRALAQARRATPFAVLLAALATLLARASGETGIRIGVPSANRERGETVGLIGFFVNTLTLAASTPATLAFDALVDATQRGLIDAQSHQDVPFDQVVDALGVARSASHHPLFQVMAAYGARRVLPSFAEVRATELPSGMPYAKFDLALSFDERDDGGLDARFVYATDLFDADAIERFAARYVELLAHALDTPGAAIGDLQWLPEAERRQLAAWNGQTHDFTGRASPARAGAGVSGEPAGAAVPRERAGQAGGEPFVPVHDRIAQHARRRPDARGVADIGRALTRGEVDARATRLAKRLVAAGVGAEMRVGVALSRSVDLLVGLIAALKSGGAFVPLDPSHPRERLAQMLEDAQIAHVITERGSVDALPLAGATRAWLVDDAIADAEIDGVALPAVSPHQAAYVIYTSGSTGKPKGVVVDHGAFARHCEAIAARYGATERDVFMLFQSVNFDGAHEGWFSQYMSGAAVAVTADTLWPPARTCALAAREGVTMTYVPPGCATQLAEWALEHGAPPSLRSITVGGEATSREAFALMRRAFPNARVVNGYGPTETVITPMLWMFAPGDDPAKLADAAYLPIGTLVGARTAHVLDARLNPLPVGVIGELYLGGEGVGLARGYLGRAALTAERFVPDPYGAPGARLYRTGDLVRRRADGVFDFIGRIDHQVKLRGLRIELGEIEAQLAAHDDVREAVAVVFGEGAHARLAAFVELTGDARARARRADAAELDAHLRRTLPDYMVPAHIVVLDALPRNANSKVDRAALPEPAHVARAYEAPDGELETALAEIWREVLGVERVGRADHFFELGGHSLAAVRVATRVAERLARDVPVRALFEAPILAPYAQRVAAAAPAHAPQRAGSASYAPDADGVLPLSAAQRGLWFLWRAQPDSAAYNIPVALRLRGALDVDALADALAHAAVRHPALRTRIVARADGAPGQRIAPARRIELPVVDLRADARIADDDARLAAAIALTDADALAPFDLAADAPLWRARVIRLGAHDHVLSLVVHHIVSDGQSIDLWLDAVRAAYVARRADEPATAAARAAADRRTDRHAGSRAASLAPARAKEAPAQSATIAPIQAPADAPQPAPDAPVLPAAAPHARLAFWREALAGAPSHALPPPRAGRACAPRWDAGRLAFEFDAALVRRARAMALDAHATLPMLLHAALNAAFYRATGATDQPVGVLASTRELTGDAAERALGLFINAVVVRTRLSGADTPATLVAAVRDAALAAYAHADAPFCDVVAALRAPRTVNGNPLFQVMFNYLRPAGAAARDWAGLAVDAFNDVRHRVVFELELDIVEHPDGRVTGAFSYAAERVDGAFVAALAADYLDVVRGFVDAPARALGACAARFPLASHEAYAPPPPAAADARAAARAARALAELWRASLGHAAPAPEANLFEAGATSFDVVRFVDAARSAGFALAIADVFAAPSLAALGERAAHTAGQPATQARDAD</sequence>
<dbReference type="STRING" id="272560.BPSL1777"/>
<dbReference type="PANTHER" id="PTHR45527">
    <property type="entry name" value="NONRIBOSOMAL PEPTIDE SYNTHETASE"/>
    <property type="match status" value="1"/>
</dbReference>
<protein>
    <submittedName>
        <fullName evidence="6">Siderophore-related non-ribosomal peptide synthase</fullName>
    </submittedName>
</protein>
<evidence type="ECO:0000256" key="4">
    <source>
        <dbReference type="SAM" id="MobiDB-lite"/>
    </source>
</evidence>
<dbReference type="Gene3D" id="3.30.300.30">
    <property type="match status" value="1"/>
</dbReference>
<dbReference type="KEGG" id="bps:BPSL1777"/>
<dbReference type="Pfam" id="PF00668">
    <property type="entry name" value="Condensation"/>
    <property type="match status" value="3"/>
</dbReference>
<dbReference type="InterPro" id="IPR010071">
    <property type="entry name" value="AA_adenyl_dom"/>
</dbReference>